<protein>
    <submittedName>
        <fullName evidence="1">Conjugal transfer protein TrbB</fullName>
    </submittedName>
</protein>
<dbReference type="RefSeq" id="WP_050787868.1">
    <property type="nucleotide sequence ID" value="NZ_UATL01000008.1"/>
</dbReference>
<evidence type="ECO:0000313" key="2">
    <source>
        <dbReference type="Proteomes" id="UP000251647"/>
    </source>
</evidence>
<evidence type="ECO:0000313" key="1">
    <source>
        <dbReference type="EMBL" id="SPY46071.1"/>
    </source>
</evidence>
<dbReference type="EMBL" id="UATL01000008">
    <property type="protein sequence ID" value="SPY46071.1"/>
    <property type="molecule type" value="Genomic_DNA"/>
</dbReference>
<dbReference type="NCBIfam" id="TIGR02738">
    <property type="entry name" value="TrbB"/>
    <property type="match status" value="1"/>
</dbReference>
<proteinExistence type="predicted"/>
<dbReference type="AlphaFoldDB" id="A0A2T3Q2Y8"/>
<sequence length="157" mass="17233">MKRSLMVLALLASFPSAANPVKQALQGAMEKHEPAPSPTMTQEQQYGLAFIFSSKCPYCHQFAPTLQTFAKQTGLPVYAFSVDGQGLPQYPRPLTATKDIVETFYHSTSNVTYPALFLVNLNNRKHVTLGLGNVPLSALNTTYAASLTYPHIKSQLQ</sequence>
<dbReference type="SUPFAM" id="SSF52833">
    <property type="entry name" value="Thioredoxin-like"/>
    <property type="match status" value="1"/>
</dbReference>
<dbReference type="InterPro" id="IPR036249">
    <property type="entry name" value="Thioredoxin-like_sf"/>
</dbReference>
<dbReference type="InterPro" id="IPR039555">
    <property type="entry name" value="TraF/TrbB"/>
</dbReference>
<accession>A0A2T3Q2Y8</accession>
<dbReference type="OrthoDB" id="5559625at2"/>
<gene>
    <name evidence="1" type="ORF">NCTC11647_04417</name>
</gene>
<dbReference type="Pfam" id="PF13728">
    <property type="entry name" value="TraF"/>
    <property type="match status" value="1"/>
</dbReference>
<organism evidence="1 2">
    <name type="scientific">Photobacterium damselae</name>
    <dbReference type="NCBI Taxonomy" id="38293"/>
    <lineage>
        <taxon>Bacteria</taxon>
        <taxon>Pseudomonadati</taxon>
        <taxon>Pseudomonadota</taxon>
        <taxon>Gammaproteobacteria</taxon>
        <taxon>Vibrionales</taxon>
        <taxon>Vibrionaceae</taxon>
        <taxon>Photobacterium</taxon>
    </lineage>
</organism>
<dbReference type="InterPro" id="IPR014109">
    <property type="entry name" value="Thiol-disulphide_isomerase_rbB"/>
</dbReference>
<reference evidence="1 2" key="1">
    <citation type="submission" date="2018-06" db="EMBL/GenBank/DDBJ databases">
        <authorList>
            <consortium name="Pathogen Informatics"/>
            <person name="Doyle S."/>
        </authorList>
    </citation>
    <scope>NUCLEOTIDE SEQUENCE [LARGE SCALE GENOMIC DNA]</scope>
    <source>
        <strain evidence="1 2">NCTC11647</strain>
    </source>
</reference>
<name>A0A2T3Q2Y8_PHODM</name>
<dbReference type="Gene3D" id="3.40.30.10">
    <property type="entry name" value="Glutaredoxin"/>
    <property type="match status" value="1"/>
</dbReference>
<dbReference type="Proteomes" id="UP000251647">
    <property type="component" value="Unassembled WGS sequence"/>
</dbReference>